<evidence type="ECO:0000313" key="1">
    <source>
        <dbReference type="EMBL" id="CAJ0820865.1"/>
    </source>
</evidence>
<protein>
    <submittedName>
        <fullName evidence="1">Uncharacterized protein</fullName>
    </submittedName>
</protein>
<comment type="caution">
    <text evidence="1">The sequence shown here is derived from an EMBL/GenBank/DDBJ whole genome shotgun (WGS) entry which is preliminary data.</text>
</comment>
<name>A0ABM9KAB8_9RALS</name>
<organism evidence="1 2">
    <name type="scientific">Ralstonia flaminis</name>
    <dbReference type="NCBI Taxonomy" id="3058597"/>
    <lineage>
        <taxon>Bacteria</taxon>
        <taxon>Pseudomonadati</taxon>
        <taxon>Pseudomonadota</taxon>
        <taxon>Betaproteobacteria</taxon>
        <taxon>Burkholderiales</taxon>
        <taxon>Burkholderiaceae</taxon>
        <taxon>Ralstonia</taxon>
    </lineage>
</organism>
<keyword evidence="2" id="KW-1185">Reference proteome</keyword>
<proteinExistence type="predicted"/>
<dbReference type="RefSeq" id="WP_316682383.1">
    <property type="nucleotide sequence ID" value="NZ_CATZLL010000017.1"/>
</dbReference>
<dbReference type="EMBL" id="CATZLL010000017">
    <property type="protein sequence ID" value="CAJ0820865.1"/>
    <property type="molecule type" value="Genomic_DNA"/>
</dbReference>
<dbReference type="Proteomes" id="UP001189757">
    <property type="component" value="Unassembled WGS sequence"/>
</dbReference>
<sequence>MLTTASLAQYIRLGPPKATRFELATLPEGNTGDNSLPGPTDYVALIAAVTLSPSDSKRIIDQPRYTERQPIPDAFIRAWLSDSESVALSNVFSQADGLAYDVSRLATRPTKRAVAIPMDAGHWVLYLEYVAS</sequence>
<reference evidence="1 2" key="1">
    <citation type="submission" date="2023-07" db="EMBL/GenBank/DDBJ databases">
        <authorList>
            <person name="Peeters C."/>
        </authorList>
    </citation>
    <scope>NUCLEOTIDE SEQUENCE [LARGE SCALE GENOMIC DNA]</scope>
    <source>
        <strain evidence="1 2">LMG 18101</strain>
    </source>
</reference>
<evidence type="ECO:0000313" key="2">
    <source>
        <dbReference type="Proteomes" id="UP001189757"/>
    </source>
</evidence>
<gene>
    <name evidence="1" type="ORF">LMG18101_04431</name>
</gene>
<accession>A0ABM9KAB8</accession>